<proteinExistence type="predicted"/>
<protein>
    <submittedName>
        <fullName evidence="2">Uncharacterized protein</fullName>
    </submittedName>
</protein>
<sequence length="241" mass="28378">MDLPYFPPQLELRCEYSLSLLAEKTKNHPLSFLNIIEEVPLADLQQFLMTANLEIGAEIRFRFEIGLKEFKGFLTFIGNGLFEFEVHRLSRYLILEQQMNSQNKKVLKLLADFYSADDKIPFTVTSNSNTVVCSGKFTTRFREKTVSKNVAECVKVLFPRHHNSIRYSPKLLDDWFPRTEDYDPFERVKTINKTLGTYISVIKPEMLQEKFILDQYSLHPTTLPVQIDPEWCTQERKRYYI</sequence>
<reference evidence="2" key="1">
    <citation type="submission" date="2022-11" db="UniProtKB">
        <authorList>
            <consortium name="WormBaseParasite"/>
        </authorList>
    </citation>
    <scope>IDENTIFICATION</scope>
</reference>
<dbReference type="Proteomes" id="UP000887576">
    <property type="component" value="Unplaced"/>
</dbReference>
<dbReference type="WBParaSite" id="JU765_v2.g4579.t1">
    <property type="protein sequence ID" value="JU765_v2.g4579.t1"/>
    <property type="gene ID" value="JU765_v2.g4579"/>
</dbReference>
<evidence type="ECO:0000313" key="2">
    <source>
        <dbReference type="WBParaSite" id="JU765_v2.g4579.t1"/>
    </source>
</evidence>
<evidence type="ECO:0000313" key="1">
    <source>
        <dbReference type="Proteomes" id="UP000887576"/>
    </source>
</evidence>
<organism evidence="1 2">
    <name type="scientific">Panagrolaimus sp. JU765</name>
    <dbReference type="NCBI Taxonomy" id="591449"/>
    <lineage>
        <taxon>Eukaryota</taxon>
        <taxon>Metazoa</taxon>
        <taxon>Ecdysozoa</taxon>
        <taxon>Nematoda</taxon>
        <taxon>Chromadorea</taxon>
        <taxon>Rhabditida</taxon>
        <taxon>Tylenchina</taxon>
        <taxon>Panagrolaimomorpha</taxon>
        <taxon>Panagrolaimoidea</taxon>
        <taxon>Panagrolaimidae</taxon>
        <taxon>Panagrolaimus</taxon>
    </lineage>
</organism>
<accession>A0AC34R9E4</accession>
<name>A0AC34R9E4_9BILA</name>